<comment type="caution">
    <text evidence="2">The sequence shown here is derived from an EMBL/GenBank/DDBJ whole genome shotgun (WGS) entry which is preliminary data.</text>
</comment>
<feature type="region of interest" description="Disordered" evidence="1">
    <location>
        <begin position="39"/>
        <end position="116"/>
    </location>
</feature>
<gene>
    <name evidence="2" type="ORF">RF55_26700</name>
</gene>
<protein>
    <submittedName>
        <fullName evidence="2">Gag protein</fullName>
    </submittedName>
</protein>
<evidence type="ECO:0000256" key="1">
    <source>
        <dbReference type="SAM" id="MobiDB-lite"/>
    </source>
</evidence>
<proteinExistence type="predicted"/>
<name>A0A0J7JTH1_LASNI</name>
<evidence type="ECO:0000313" key="2">
    <source>
        <dbReference type="EMBL" id="KMQ81324.1"/>
    </source>
</evidence>
<dbReference type="Proteomes" id="UP000036403">
    <property type="component" value="Unassembled WGS sequence"/>
</dbReference>
<keyword evidence="3" id="KW-1185">Reference proteome</keyword>
<accession>A0A0J7JTH1</accession>
<dbReference type="AlphaFoldDB" id="A0A0J7JTH1"/>
<feature type="compositionally biased region" description="Polar residues" evidence="1">
    <location>
        <begin position="51"/>
        <end position="110"/>
    </location>
</feature>
<organism evidence="2 3">
    <name type="scientific">Lasius niger</name>
    <name type="common">Black garden ant</name>
    <dbReference type="NCBI Taxonomy" id="67767"/>
    <lineage>
        <taxon>Eukaryota</taxon>
        <taxon>Metazoa</taxon>
        <taxon>Ecdysozoa</taxon>
        <taxon>Arthropoda</taxon>
        <taxon>Hexapoda</taxon>
        <taxon>Insecta</taxon>
        <taxon>Pterygota</taxon>
        <taxon>Neoptera</taxon>
        <taxon>Endopterygota</taxon>
        <taxon>Hymenoptera</taxon>
        <taxon>Apocrita</taxon>
        <taxon>Aculeata</taxon>
        <taxon>Formicoidea</taxon>
        <taxon>Formicidae</taxon>
        <taxon>Formicinae</taxon>
        <taxon>Lasius</taxon>
        <taxon>Lasius</taxon>
    </lineage>
</organism>
<dbReference type="EMBL" id="LBMM01036770">
    <property type="protein sequence ID" value="KMQ81324.1"/>
    <property type="molecule type" value="Genomic_DNA"/>
</dbReference>
<evidence type="ECO:0000313" key="3">
    <source>
        <dbReference type="Proteomes" id="UP000036403"/>
    </source>
</evidence>
<sequence length="116" mass="13384">MNNQTRPLAPFQPFYNHAYQPYPQAYSYVPRFSTNPIPQYQNRPIYPQPNIPLTQAPRPNTAFNRQSIFDQNRFGPSNTHMPTTYPQTGNVQTNNPIKRQIPSNSGQSKMSIEDLT</sequence>
<dbReference type="PaxDb" id="67767-A0A0J7JTH1"/>
<reference evidence="2 3" key="1">
    <citation type="submission" date="2015-04" db="EMBL/GenBank/DDBJ databases">
        <title>Lasius niger genome sequencing.</title>
        <authorList>
            <person name="Konorov E.A."/>
            <person name="Nikitin M.A."/>
            <person name="Kirill M.V."/>
            <person name="Chang P."/>
        </authorList>
    </citation>
    <scope>NUCLEOTIDE SEQUENCE [LARGE SCALE GENOMIC DNA]</scope>
    <source>
        <tissue evidence="2">Whole</tissue>
    </source>
</reference>